<dbReference type="AlphaFoldDB" id="A0A109UMV3"/>
<reference evidence="2 3" key="2">
    <citation type="submission" date="2016-02" db="EMBL/GenBank/DDBJ databases">
        <authorList>
            <person name="Wen L."/>
            <person name="He K."/>
            <person name="Yang H."/>
        </authorList>
    </citation>
    <scope>NUCLEOTIDE SEQUENCE [LARGE SCALE GENOMIC DNA]</scope>
    <source>
        <strain evidence="2 3">AGD 8-3</strain>
    </source>
</reference>
<gene>
    <name evidence="2" type="ORF">LOKO_03104</name>
</gene>
<proteinExistence type="predicted"/>
<sequence length="202" mass="22214">MAGLKVTGNDMPNVGRRGIMSVRTFFAGLGLLTALLAAGCAGRSEPPPADEPAPPQAEAPPPSSQAEPPPSGTAREDRYWLPALFATEVDEAHYYVSRLADRRFIDTYGGDEHPRVWYIAAERLGQIGEPAVPLLFGLIDTTDAYELMLVLYALQLATQDSALMAETGGDYIQLGTVLTESTNRENREIALAWWQRHGWRWE</sequence>
<keyword evidence="3" id="KW-1185">Reference proteome</keyword>
<dbReference type="STRING" id="507626.LOKO_03104"/>
<dbReference type="EMBL" id="CP014226">
    <property type="protein sequence ID" value="AMD02151.1"/>
    <property type="molecule type" value="Genomic_DNA"/>
</dbReference>
<name>A0A109UMV3_9GAMM</name>
<dbReference type="Proteomes" id="UP000063387">
    <property type="component" value="Chromosome"/>
</dbReference>
<protein>
    <submittedName>
        <fullName evidence="2">Uncharacterized protein</fullName>
    </submittedName>
</protein>
<feature type="compositionally biased region" description="Pro residues" evidence="1">
    <location>
        <begin position="45"/>
        <end position="71"/>
    </location>
</feature>
<organism evidence="2 3">
    <name type="scientific">Halomonas chromatireducens</name>
    <dbReference type="NCBI Taxonomy" id="507626"/>
    <lineage>
        <taxon>Bacteria</taxon>
        <taxon>Pseudomonadati</taxon>
        <taxon>Pseudomonadota</taxon>
        <taxon>Gammaproteobacteria</taxon>
        <taxon>Oceanospirillales</taxon>
        <taxon>Halomonadaceae</taxon>
        <taxon>Halomonas</taxon>
    </lineage>
</organism>
<dbReference type="PATRIC" id="fig|507626.3.peg.3099"/>
<evidence type="ECO:0000313" key="3">
    <source>
        <dbReference type="Proteomes" id="UP000063387"/>
    </source>
</evidence>
<feature type="region of interest" description="Disordered" evidence="1">
    <location>
        <begin position="42"/>
        <end position="74"/>
    </location>
</feature>
<evidence type="ECO:0000313" key="2">
    <source>
        <dbReference type="EMBL" id="AMD02151.1"/>
    </source>
</evidence>
<accession>A0A109UMV3</accession>
<reference evidence="2 3" key="1">
    <citation type="journal article" date="2016" name="Genome Announc.">
        <title>Draft Genome Sequence of 'Halomonas chromatireducens' Strain AGD 8-3, a Haloalkaliphilic Chromate- and Selenite-Reducing Gammaproteobacterium.</title>
        <authorList>
            <person name="Sharko F.S."/>
            <person name="Shapovalova A.A."/>
            <person name="Tsygankova S.V."/>
            <person name="Komova A.V."/>
            <person name="Boulygina E.S."/>
            <person name="Teslyuk A.B."/>
            <person name="Gotovtsev P.M."/>
            <person name="Namsaraev Z.B."/>
            <person name="Khijniak T.V."/>
            <person name="Nedoluzhko A.V."/>
            <person name="Vasilov R.G."/>
        </authorList>
    </citation>
    <scope>NUCLEOTIDE SEQUENCE [LARGE SCALE GENOMIC DNA]</scope>
    <source>
        <strain evidence="2 3">AGD 8-3</strain>
    </source>
</reference>
<evidence type="ECO:0000256" key="1">
    <source>
        <dbReference type="SAM" id="MobiDB-lite"/>
    </source>
</evidence>
<dbReference type="KEGG" id="hco:LOKO_03104"/>